<dbReference type="PANTHER" id="PTHR43071:SF1">
    <property type="entry name" value="2-AMINO-4-HYDROXY-6-HYDROXYMETHYLDIHYDROPTERIDINE PYROPHOSPHOKINASE"/>
    <property type="match status" value="1"/>
</dbReference>
<comment type="function">
    <text evidence="10">Catalyzes the transfer of pyrophosphate from adenosine triphosphate (ATP) to 6-hydroxymethyl-7,8-dihydropterin, an enzymatic step in folate biosynthesis pathway.</text>
</comment>
<reference evidence="14 15" key="1">
    <citation type="submission" date="2019-02" db="EMBL/GenBank/DDBJ databases">
        <title>Deep-cultivation of Planctomycetes and their phenomic and genomic characterization uncovers novel biology.</title>
        <authorList>
            <person name="Wiegand S."/>
            <person name="Jogler M."/>
            <person name="Boedeker C."/>
            <person name="Pinto D."/>
            <person name="Vollmers J."/>
            <person name="Rivas-Marin E."/>
            <person name="Kohn T."/>
            <person name="Peeters S.H."/>
            <person name="Heuer A."/>
            <person name="Rast P."/>
            <person name="Oberbeckmann S."/>
            <person name="Bunk B."/>
            <person name="Jeske O."/>
            <person name="Meyerdierks A."/>
            <person name="Storesund J.E."/>
            <person name="Kallscheuer N."/>
            <person name="Luecker S."/>
            <person name="Lage O.M."/>
            <person name="Pohl T."/>
            <person name="Merkel B.J."/>
            <person name="Hornburger P."/>
            <person name="Mueller R.-W."/>
            <person name="Bruemmer F."/>
            <person name="Labrenz M."/>
            <person name="Spormann A.M."/>
            <person name="Op Den Camp H."/>
            <person name="Overmann J."/>
            <person name="Amann R."/>
            <person name="Jetten M.S.M."/>
            <person name="Mascher T."/>
            <person name="Medema M.H."/>
            <person name="Devos D.P."/>
            <person name="Kaster A.-K."/>
            <person name="Ovreas L."/>
            <person name="Rohde M."/>
            <person name="Galperin M.Y."/>
            <person name="Jogler C."/>
        </authorList>
    </citation>
    <scope>NUCLEOTIDE SEQUENCE [LARGE SCALE GENOMIC DNA]</scope>
    <source>
        <strain evidence="14 15">CA13</strain>
    </source>
</reference>
<name>A0A5C5Z102_9BACT</name>
<dbReference type="GO" id="GO:0046654">
    <property type="term" value="P:tetrahydrofolate biosynthetic process"/>
    <property type="evidence" value="ECO:0007669"/>
    <property type="project" value="UniProtKB-UniPathway"/>
</dbReference>
<evidence type="ECO:0000313" key="15">
    <source>
        <dbReference type="Proteomes" id="UP000315010"/>
    </source>
</evidence>
<dbReference type="GO" id="GO:0005524">
    <property type="term" value="F:ATP binding"/>
    <property type="evidence" value="ECO:0007669"/>
    <property type="project" value="UniProtKB-KW"/>
</dbReference>
<evidence type="ECO:0000256" key="5">
    <source>
        <dbReference type="ARBA" id="ARBA00022679"/>
    </source>
</evidence>
<evidence type="ECO:0000256" key="8">
    <source>
        <dbReference type="ARBA" id="ARBA00022840"/>
    </source>
</evidence>
<feature type="domain" description="7,8-dihydro-6-hydroxymethylpterin-pyrophosphokinase" evidence="13">
    <location>
        <begin position="9"/>
        <end position="136"/>
    </location>
</feature>
<comment type="caution">
    <text evidence="14">The sequence shown here is derived from an EMBL/GenBank/DDBJ whole genome shotgun (WGS) entry which is preliminary data.</text>
</comment>
<dbReference type="GO" id="GO:0003848">
    <property type="term" value="F:2-amino-4-hydroxy-6-hydroxymethyldihydropteridine diphosphokinase activity"/>
    <property type="evidence" value="ECO:0007669"/>
    <property type="project" value="UniProtKB-EC"/>
</dbReference>
<keyword evidence="5 14" id="KW-0808">Transferase</keyword>
<evidence type="ECO:0000256" key="10">
    <source>
        <dbReference type="ARBA" id="ARBA00029409"/>
    </source>
</evidence>
<evidence type="ECO:0000256" key="3">
    <source>
        <dbReference type="ARBA" id="ARBA00013253"/>
    </source>
</evidence>
<protein>
    <recommendedName>
        <fullName evidence="4">2-amino-4-hydroxy-6-hydroxymethyldihydropteridine pyrophosphokinase</fullName>
        <ecNumber evidence="3">2.7.6.3</ecNumber>
    </recommendedName>
    <alternativeName>
        <fullName evidence="11">6-hydroxymethyl-7,8-dihydropterin pyrophosphokinase</fullName>
    </alternativeName>
    <alternativeName>
        <fullName evidence="12">7,8-dihydro-6-hydroxymethylpterin-pyrophosphokinase</fullName>
    </alternativeName>
</protein>
<dbReference type="SUPFAM" id="SSF55083">
    <property type="entry name" value="6-hydroxymethyl-7,8-dihydropterin pyrophosphokinase, HPPK"/>
    <property type="match status" value="1"/>
</dbReference>
<comment type="pathway">
    <text evidence="1">Cofactor biosynthesis; tetrahydrofolate biosynthesis; 2-amino-4-hydroxy-6-hydroxymethyl-7,8-dihydropteridine diphosphate from 7,8-dihydroneopterin triphosphate: step 4/4.</text>
</comment>
<keyword evidence="7 14" id="KW-0418">Kinase</keyword>
<accession>A0A5C5Z102</accession>
<evidence type="ECO:0000256" key="6">
    <source>
        <dbReference type="ARBA" id="ARBA00022741"/>
    </source>
</evidence>
<dbReference type="Pfam" id="PF01288">
    <property type="entry name" value="HPPK"/>
    <property type="match status" value="1"/>
</dbReference>
<organism evidence="14 15">
    <name type="scientific">Novipirellula herctigrandis</name>
    <dbReference type="NCBI Taxonomy" id="2527986"/>
    <lineage>
        <taxon>Bacteria</taxon>
        <taxon>Pseudomonadati</taxon>
        <taxon>Planctomycetota</taxon>
        <taxon>Planctomycetia</taxon>
        <taxon>Pirellulales</taxon>
        <taxon>Pirellulaceae</taxon>
        <taxon>Novipirellula</taxon>
    </lineage>
</organism>
<evidence type="ECO:0000313" key="14">
    <source>
        <dbReference type="EMBL" id="TWT80965.1"/>
    </source>
</evidence>
<dbReference type="Proteomes" id="UP000315010">
    <property type="component" value="Unassembled WGS sequence"/>
</dbReference>
<dbReference type="CDD" id="cd00483">
    <property type="entry name" value="HPPK"/>
    <property type="match status" value="1"/>
</dbReference>
<dbReference type="EC" id="2.7.6.3" evidence="3"/>
<dbReference type="RefSeq" id="WP_146396367.1">
    <property type="nucleotide sequence ID" value="NZ_SJPJ01000001.1"/>
</dbReference>
<gene>
    <name evidence="14" type="primary">folK</name>
    <name evidence="14" type="ORF">CA13_24120</name>
</gene>
<evidence type="ECO:0000256" key="12">
    <source>
        <dbReference type="ARBA" id="ARBA00033413"/>
    </source>
</evidence>
<dbReference type="InterPro" id="IPR000550">
    <property type="entry name" value="Hppk"/>
</dbReference>
<sequence length="293" mass="32173">MTDKAQCLISFGSNLGNRDTVLAEAAARLDASTMVDSLATSRLFETPPIGGPGGQEPFLNAVAAFETSSSAREILHLLQSIEDDLGRTRRRRWDARSIDLDVVLHGQLVGSATALIVPHPRYTARQFVLTPACDVASHFRDPRFGWTLGQLAGHLSAGSASMALIGSDAATRREICNRLTAEHGIQTFTAGTPITADPSQPWVSECVPDLPLDRTPATTALPNLPRLITRIGWTTPKTRWPAPHLIWTSRTRWPEYRLEIDDLDWAVSEIASALDSMRCPVRPVTEDGRWFSK</sequence>
<evidence type="ECO:0000256" key="7">
    <source>
        <dbReference type="ARBA" id="ARBA00022777"/>
    </source>
</evidence>
<dbReference type="InterPro" id="IPR035907">
    <property type="entry name" value="Hppk_sf"/>
</dbReference>
<dbReference type="Gene3D" id="3.30.70.560">
    <property type="entry name" value="7,8-Dihydro-6-hydroxymethylpterin-pyrophosphokinase HPPK"/>
    <property type="match status" value="1"/>
</dbReference>
<evidence type="ECO:0000259" key="13">
    <source>
        <dbReference type="Pfam" id="PF01288"/>
    </source>
</evidence>
<comment type="similarity">
    <text evidence="2">Belongs to the HPPK family.</text>
</comment>
<evidence type="ECO:0000256" key="2">
    <source>
        <dbReference type="ARBA" id="ARBA00005810"/>
    </source>
</evidence>
<keyword evidence="6" id="KW-0547">Nucleotide-binding</keyword>
<dbReference type="OrthoDB" id="9808041at2"/>
<dbReference type="GO" id="GO:0016301">
    <property type="term" value="F:kinase activity"/>
    <property type="evidence" value="ECO:0007669"/>
    <property type="project" value="UniProtKB-KW"/>
</dbReference>
<evidence type="ECO:0000256" key="1">
    <source>
        <dbReference type="ARBA" id="ARBA00005051"/>
    </source>
</evidence>
<dbReference type="EMBL" id="SJPJ01000001">
    <property type="protein sequence ID" value="TWT80965.1"/>
    <property type="molecule type" value="Genomic_DNA"/>
</dbReference>
<dbReference type="AlphaFoldDB" id="A0A5C5Z102"/>
<dbReference type="GO" id="GO:0046656">
    <property type="term" value="P:folic acid biosynthetic process"/>
    <property type="evidence" value="ECO:0007669"/>
    <property type="project" value="UniProtKB-KW"/>
</dbReference>
<dbReference type="NCBIfam" id="TIGR01498">
    <property type="entry name" value="folK"/>
    <property type="match status" value="1"/>
</dbReference>
<evidence type="ECO:0000256" key="11">
    <source>
        <dbReference type="ARBA" id="ARBA00029766"/>
    </source>
</evidence>
<dbReference type="PANTHER" id="PTHR43071">
    <property type="entry name" value="2-AMINO-4-HYDROXY-6-HYDROXYMETHYLDIHYDROPTERIDINE PYROPHOSPHOKINASE"/>
    <property type="match status" value="1"/>
</dbReference>
<dbReference type="UniPathway" id="UPA00077">
    <property type="reaction ID" value="UER00155"/>
</dbReference>
<keyword evidence="8" id="KW-0067">ATP-binding</keyword>
<keyword evidence="9" id="KW-0289">Folate biosynthesis</keyword>
<evidence type="ECO:0000256" key="9">
    <source>
        <dbReference type="ARBA" id="ARBA00022909"/>
    </source>
</evidence>
<keyword evidence="15" id="KW-1185">Reference proteome</keyword>
<evidence type="ECO:0000256" key="4">
    <source>
        <dbReference type="ARBA" id="ARBA00016218"/>
    </source>
</evidence>
<proteinExistence type="inferred from homology"/>